<feature type="region of interest" description="Disordered" evidence="3">
    <location>
        <begin position="1"/>
        <end position="32"/>
    </location>
</feature>
<dbReference type="SMART" id="SM00160">
    <property type="entry name" value="RanBD"/>
    <property type="match status" value="1"/>
</dbReference>
<name>A0A4Y7NJI7_9CRUS</name>
<reference evidence="5" key="1">
    <citation type="submission" date="2018-08" db="EMBL/GenBank/DDBJ databases">
        <authorList>
            <person name="Cornetti L."/>
        </authorList>
    </citation>
    <scope>NUCLEOTIDE SEQUENCE</scope>
    <source>
        <strain evidence="5">DE-FRO-2-1</strain>
    </source>
</reference>
<dbReference type="PROSITE" id="PS50196">
    <property type="entry name" value="RANBD1"/>
    <property type="match status" value="1"/>
</dbReference>
<evidence type="ECO:0000313" key="5">
    <source>
        <dbReference type="EMBL" id="SVE93043.1"/>
    </source>
</evidence>
<dbReference type="PANTHER" id="PTHR23138">
    <property type="entry name" value="RAN BINDING PROTEIN"/>
    <property type="match status" value="1"/>
</dbReference>
<feature type="region of interest" description="Disordered" evidence="3">
    <location>
        <begin position="122"/>
        <end position="186"/>
    </location>
</feature>
<dbReference type="EMBL" id="LR023424">
    <property type="protein sequence ID" value="SVE93043.1"/>
    <property type="molecule type" value="mRNA"/>
</dbReference>
<keyword evidence="2" id="KW-0539">Nucleus</keyword>
<accession>A0A4Y7NJI7</accession>
<comment type="subcellular location">
    <subcellularLocation>
        <location evidence="1">Nucleus</location>
    </subcellularLocation>
</comment>
<evidence type="ECO:0000256" key="1">
    <source>
        <dbReference type="ARBA" id="ARBA00004123"/>
    </source>
</evidence>
<sequence length="463" mass="49260">MTGAANNPFAVRSSPGRLNSDGTDTQNQTGTSIIAPSKFGASSASHSVNESQSTSLSSVFFWRATNCLFVLASEPSECNGSATPSRGLLRPSIMGAGTPPSFSSCHSILKPSSLGNPFSRAVELEESPAGKEQAKKDAAPKPSFLMPSRLNVATPESSTAPAAASENGNASSADQSPAPPASSASVTVPLSTSNLFTSTLTSATTTTAPAATACNFVFGQKLHERVENANHAVTEPTSNGASPTVNLFNVIAKEKSESEAAAASTNGTSKSLSEAAKELEEARAAKRKYDEVTVVTGEEDEQNALQIYGKLFTFDKVQGTWVERGRGTLRLNDKQLDDQTLQSRLVMRTQGCLRVILNTKVWSEMTIEKTSNKSIRLTAVDADQIRVFLVMASLKDTDLLYNALEWRLATLRAQQSRSPSSNKSESPGASLTLEEEGRGASLPKRRSIEQEESGDEAKKKRSE</sequence>
<feature type="compositionally biased region" description="Low complexity" evidence="3">
    <location>
        <begin position="416"/>
        <end position="430"/>
    </location>
</feature>
<feature type="region of interest" description="Disordered" evidence="3">
    <location>
        <begin position="414"/>
        <end position="463"/>
    </location>
</feature>
<gene>
    <name evidence="5" type="primary">EOG090X078K</name>
</gene>
<evidence type="ECO:0000256" key="2">
    <source>
        <dbReference type="ARBA" id="ARBA00023242"/>
    </source>
</evidence>
<evidence type="ECO:0000256" key="3">
    <source>
        <dbReference type="SAM" id="MobiDB-lite"/>
    </source>
</evidence>
<feature type="domain" description="RanBD1" evidence="4">
    <location>
        <begin position="278"/>
        <end position="368"/>
    </location>
</feature>
<organism evidence="5">
    <name type="scientific">Moina brachiata</name>
    <dbReference type="NCBI Taxonomy" id="675436"/>
    <lineage>
        <taxon>Eukaryota</taxon>
        <taxon>Metazoa</taxon>
        <taxon>Ecdysozoa</taxon>
        <taxon>Arthropoda</taxon>
        <taxon>Crustacea</taxon>
        <taxon>Branchiopoda</taxon>
        <taxon>Diplostraca</taxon>
        <taxon>Cladocera</taxon>
        <taxon>Anomopoda</taxon>
        <taxon>Moinidae</taxon>
        <taxon>Moina</taxon>
    </lineage>
</organism>
<dbReference type="GO" id="GO:0006611">
    <property type="term" value="P:protein export from nucleus"/>
    <property type="evidence" value="ECO:0007669"/>
    <property type="project" value="TreeGrafter"/>
</dbReference>
<dbReference type="InterPro" id="IPR011993">
    <property type="entry name" value="PH-like_dom_sf"/>
</dbReference>
<feature type="compositionally biased region" description="Low complexity" evidence="3">
    <location>
        <begin position="153"/>
        <end position="186"/>
    </location>
</feature>
<proteinExistence type="evidence at transcript level"/>
<dbReference type="InterPro" id="IPR000156">
    <property type="entry name" value="Ran_bind_dom"/>
</dbReference>
<dbReference type="AlphaFoldDB" id="A0A4Y7NJI7"/>
<dbReference type="Gene3D" id="2.30.29.30">
    <property type="entry name" value="Pleckstrin-homology domain (PH domain)/Phosphotyrosine-binding domain (PTB)"/>
    <property type="match status" value="1"/>
</dbReference>
<dbReference type="Pfam" id="PF00638">
    <property type="entry name" value="Ran_BP1"/>
    <property type="match status" value="1"/>
</dbReference>
<dbReference type="PANTHER" id="PTHR23138:SF142">
    <property type="entry name" value="RAN-BINDING PROTEIN 3B-RELATED"/>
    <property type="match status" value="1"/>
</dbReference>
<feature type="compositionally biased region" description="Basic and acidic residues" evidence="3">
    <location>
        <begin position="128"/>
        <end position="139"/>
    </location>
</feature>
<evidence type="ECO:0000259" key="4">
    <source>
        <dbReference type="PROSITE" id="PS50196"/>
    </source>
</evidence>
<protein>
    <submittedName>
        <fullName evidence="5">EOG090X078K</fullName>
    </submittedName>
</protein>
<dbReference type="InterPro" id="IPR045255">
    <property type="entry name" value="RanBP1-like"/>
</dbReference>
<dbReference type="GO" id="GO:0005634">
    <property type="term" value="C:nucleus"/>
    <property type="evidence" value="ECO:0007669"/>
    <property type="project" value="UniProtKB-SubCell"/>
</dbReference>
<feature type="compositionally biased region" description="Polar residues" evidence="3">
    <location>
        <begin position="16"/>
        <end position="32"/>
    </location>
</feature>
<dbReference type="CDD" id="cd13180">
    <property type="entry name" value="RanBD_RanBP3"/>
    <property type="match status" value="1"/>
</dbReference>
<dbReference type="SUPFAM" id="SSF50729">
    <property type="entry name" value="PH domain-like"/>
    <property type="match status" value="1"/>
</dbReference>